<feature type="domain" description="Schlafen group 3-like DNA/RNA helicase" evidence="1">
    <location>
        <begin position="247"/>
        <end position="597"/>
    </location>
</feature>
<proteinExistence type="predicted"/>
<sequence>MPCSRFFATVGKVALAKTMSNYGWMGSLDEFLTCSQADWLETLKTNYQRLYHQNSAGTQQQAWQDCGEILRSQLSALTRKSWTLIFEYELPGEGGRRPDLVMLGFGHIVVFEFKQNTSASNADCDQVAAYARDLSEYHQASAQHPVSAVLIPTRSVKENAARNAVQILKPTQISTYLESLPAKQPEIDPTSWVNSDYAPLPTVIEAARRIFQQEPLPNIRRAQSAGIPEILEFLDRLVQQASEKKERHLVLITGVPGSGKTLVGLQFVYQTDHNALFLSGNRPLINVLQYALKSKAFVREIRNFYIQHEARRQSAPREQIIVFDEAQRAWDSDRMSEKYGIQSAAPGTVLRICERTPDWCVLVGLIGEGQTIHVGEEGGIEQWNQGLQISIESWQVHCSPEHAKFFDQPTHTNPLLNLTTSLRSHLAQYVQTWVSHVLAGEIEQARAIMPLMIAEGFDCYLTRDLEVAKIYCRDRYQSQPDKRYGLVASSRAKNLTQYGIRNDYLSTQRLNVGAWYVEPPDTETSCCMFDRVVTEFSCQGLELDLPILGWGDDLIWQNEDWKTTNRQKNVQNPRQLRLNSYRVLLTRGRDGFIVFIPPESKMDSTFDALESAGLQRLDSIRMTKPEL</sequence>
<name>A0A1Z4JCF6_LEPBY</name>
<evidence type="ECO:0000313" key="2">
    <source>
        <dbReference type="EMBL" id="BAY54363.1"/>
    </source>
</evidence>
<dbReference type="Proteomes" id="UP000217895">
    <property type="component" value="Chromosome"/>
</dbReference>
<organism evidence="2 3">
    <name type="scientific">Leptolyngbya boryana NIES-2135</name>
    <dbReference type="NCBI Taxonomy" id="1973484"/>
    <lineage>
        <taxon>Bacteria</taxon>
        <taxon>Bacillati</taxon>
        <taxon>Cyanobacteriota</taxon>
        <taxon>Cyanophyceae</taxon>
        <taxon>Leptolyngbyales</taxon>
        <taxon>Leptolyngbyaceae</taxon>
        <taxon>Leptolyngbya group</taxon>
        <taxon>Leptolyngbya</taxon>
    </lineage>
</organism>
<keyword evidence="3" id="KW-1185">Reference proteome</keyword>
<dbReference type="InterPro" id="IPR018647">
    <property type="entry name" value="SLFN_3-like_DNA/RNA_helicase"/>
</dbReference>
<dbReference type="Pfam" id="PF09848">
    <property type="entry name" value="SLFN-g3_helicase"/>
    <property type="match status" value="1"/>
</dbReference>
<reference evidence="2 3" key="1">
    <citation type="submission" date="2017-06" db="EMBL/GenBank/DDBJ databases">
        <title>Genome sequencing of cyanobaciteial culture collection at National Institute for Environmental Studies (NIES).</title>
        <authorList>
            <person name="Hirose Y."/>
            <person name="Shimura Y."/>
            <person name="Fujisawa T."/>
            <person name="Nakamura Y."/>
            <person name="Kawachi M."/>
        </authorList>
    </citation>
    <scope>NUCLEOTIDE SEQUENCE [LARGE SCALE GENOMIC DNA]</scope>
    <source>
        <strain evidence="2 3">NIES-2135</strain>
    </source>
</reference>
<dbReference type="InterPro" id="IPR027417">
    <property type="entry name" value="P-loop_NTPase"/>
</dbReference>
<evidence type="ECO:0000259" key="1">
    <source>
        <dbReference type="Pfam" id="PF09848"/>
    </source>
</evidence>
<dbReference type="AlphaFoldDB" id="A0A1Z4JCF6"/>
<accession>A0A1Z4JCF6</accession>
<dbReference type="SUPFAM" id="SSF52540">
    <property type="entry name" value="P-loop containing nucleoside triphosphate hydrolases"/>
    <property type="match status" value="1"/>
</dbReference>
<protein>
    <recommendedName>
        <fullName evidence="1">Schlafen group 3-like DNA/RNA helicase domain-containing protein</fullName>
    </recommendedName>
</protein>
<evidence type="ECO:0000313" key="3">
    <source>
        <dbReference type="Proteomes" id="UP000217895"/>
    </source>
</evidence>
<dbReference type="EMBL" id="AP018203">
    <property type="protein sequence ID" value="BAY54363.1"/>
    <property type="molecule type" value="Genomic_DNA"/>
</dbReference>
<dbReference type="Gene3D" id="3.40.50.300">
    <property type="entry name" value="P-loop containing nucleotide triphosphate hydrolases"/>
    <property type="match status" value="1"/>
</dbReference>
<gene>
    <name evidence="2" type="ORF">NIES2135_11800</name>
</gene>